<dbReference type="GO" id="GO:0006749">
    <property type="term" value="P:glutathione metabolic process"/>
    <property type="evidence" value="ECO:0007669"/>
    <property type="project" value="TreeGrafter"/>
</dbReference>
<dbReference type="EMBL" id="JAAIKB010000004">
    <property type="protein sequence ID" value="NGM20935.1"/>
    <property type="molecule type" value="Genomic_DNA"/>
</dbReference>
<keyword evidence="3" id="KW-1185">Reference proteome</keyword>
<dbReference type="CDD" id="cd03022">
    <property type="entry name" value="DsbA_HCCA_Iso"/>
    <property type="match status" value="1"/>
</dbReference>
<evidence type="ECO:0000259" key="1">
    <source>
        <dbReference type="Pfam" id="PF01323"/>
    </source>
</evidence>
<dbReference type="InterPro" id="IPR051924">
    <property type="entry name" value="GST_Kappa/NadH"/>
</dbReference>
<dbReference type="Proteomes" id="UP000475385">
    <property type="component" value="Unassembled WGS sequence"/>
</dbReference>
<gene>
    <name evidence="2" type="ORF">G3576_12990</name>
</gene>
<evidence type="ECO:0000313" key="3">
    <source>
        <dbReference type="Proteomes" id="UP000475385"/>
    </source>
</evidence>
<dbReference type="PANTHER" id="PTHR42943">
    <property type="entry name" value="GLUTATHIONE S-TRANSFERASE KAPPA"/>
    <property type="match status" value="1"/>
</dbReference>
<accession>A0A6M1LKQ9</accession>
<name>A0A6M1LKQ9_9PROT</name>
<dbReference type="InterPro" id="IPR036249">
    <property type="entry name" value="Thioredoxin-like_sf"/>
</dbReference>
<dbReference type="Gene3D" id="3.40.30.10">
    <property type="entry name" value="Glutaredoxin"/>
    <property type="match status" value="1"/>
</dbReference>
<dbReference type="GO" id="GO:0004364">
    <property type="term" value="F:glutathione transferase activity"/>
    <property type="evidence" value="ECO:0007669"/>
    <property type="project" value="TreeGrafter"/>
</dbReference>
<dbReference type="Pfam" id="PF01323">
    <property type="entry name" value="DSBA"/>
    <property type="match status" value="1"/>
</dbReference>
<protein>
    <submittedName>
        <fullName evidence="2">2-hydroxychromene-2-carboxylate isomerase</fullName>
    </submittedName>
</protein>
<dbReference type="GO" id="GO:0004602">
    <property type="term" value="F:glutathione peroxidase activity"/>
    <property type="evidence" value="ECO:0007669"/>
    <property type="project" value="TreeGrafter"/>
</dbReference>
<comment type="caution">
    <text evidence="2">The sequence shown here is derived from an EMBL/GenBank/DDBJ whole genome shotgun (WGS) entry which is preliminary data.</text>
</comment>
<evidence type="ECO:0000313" key="2">
    <source>
        <dbReference type="EMBL" id="NGM20935.1"/>
    </source>
</evidence>
<proteinExistence type="predicted"/>
<dbReference type="InterPro" id="IPR001853">
    <property type="entry name" value="DSBA-like_thioredoxin_dom"/>
</dbReference>
<organism evidence="2 3">
    <name type="scientific">Falsiroseomonas algicola</name>
    <dbReference type="NCBI Taxonomy" id="2716930"/>
    <lineage>
        <taxon>Bacteria</taxon>
        <taxon>Pseudomonadati</taxon>
        <taxon>Pseudomonadota</taxon>
        <taxon>Alphaproteobacteria</taxon>
        <taxon>Acetobacterales</taxon>
        <taxon>Roseomonadaceae</taxon>
        <taxon>Falsiroseomonas</taxon>
    </lineage>
</organism>
<dbReference type="InterPro" id="IPR044087">
    <property type="entry name" value="NahD-like"/>
</dbReference>
<dbReference type="GO" id="GO:1901170">
    <property type="term" value="P:naphthalene catabolic process"/>
    <property type="evidence" value="ECO:0007669"/>
    <property type="project" value="InterPro"/>
</dbReference>
<feature type="domain" description="DSBA-like thioredoxin" evidence="1">
    <location>
        <begin position="13"/>
        <end position="185"/>
    </location>
</feature>
<dbReference type="SUPFAM" id="SSF52833">
    <property type="entry name" value="Thioredoxin-like"/>
    <property type="match status" value="1"/>
</dbReference>
<keyword evidence="2" id="KW-0413">Isomerase</keyword>
<dbReference type="PANTHER" id="PTHR42943:SF2">
    <property type="entry name" value="GLUTATHIONE S-TRANSFERASE KAPPA 1"/>
    <property type="match status" value="1"/>
</dbReference>
<dbReference type="GO" id="GO:0018845">
    <property type="term" value="F:2-hydroxychromene-2-carboxylate isomerase activity"/>
    <property type="evidence" value="ECO:0007669"/>
    <property type="project" value="InterPro"/>
</dbReference>
<reference evidence="2 3" key="1">
    <citation type="submission" date="2020-03" db="EMBL/GenBank/DDBJ databases">
        <title>Roseomonas stagni sp. nov., isolated from pond water in Japan.</title>
        <authorList>
            <person name="Furuhata K."/>
            <person name="Miyamoto H."/>
            <person name="Goto K."/>
        </authorList>
    </citation>
    <scope>NUCLEOTIDE SEQUENCE [LARGE SCALE GENOMIC DNA]</scope>
    <source>
        <strain evidence="2 3">PeD5</strain>
    </source>
</reference>
<sequence>MVPTAAEGGAMLTWYFDLVSPFAHLALPRVLALGRKVRLEPIVLGAVLAHWGQLGPAEIAPKRRQTYRQVQFQGGGALRFPPAHPFRSLEALRLVTALGATEAAVTAAFGFIWGQGRDPVVEAEAFAAHLGVTDPAALIAGTGAKDRLRAATEAAIARGVFGVPTLAIGDELFWGADAMPMAEAFLRDPGLFDDPEMRRLDALPMGVERVKR</sequence>
<dbReference type="AlphaFoldDB" id="A0A6M1LKQ9"/>